<keyword evidence="10" id="KW-1185">Reference proteome</keyword>
<keyword evidence="4" id="KW-0677">Repeat</keyword>
<proteinExistence type="predicted"/>
<accession>A0A495A3G8</accession>
<name>A0A495A3G8_9BACI</name>
<evidence type="ECO:0000256" key="7">
    <source>
        <dbReference type="SAM" id="Phobius"/>
    </source>
</evidence>
<dbReference type="Proteomes" id="UP000269301">
    <property type="component" value="Unassembled WGS sequence"/>
</dbReference>
<evidence type="ECO:0000313" key="10">
    <source>
        <dbReference type="Proteomes" id="UP000269301"/>
    </source>
</evidence>
<dbReference type="GO" id="GO:0005886">
    <property type="term" value="C:plasma membrane"/>
    <property type="evidence" value="ECO:0007669"/>
    <property type="project" value="TreeGrafter"/>
</dbReference>
<evidence type="ECO:0000313" key="9">
    <source>
        <dbReference type="EMBL" id="RKQ32669.1"/>
    </source>
</evidence>
<sequence length="369" mass="41009">MIVGGLSFFILGGAGMGEMVIVVIIIGLMFLALILEIARPAFIVFTTLMFLLLTGTITTSEALRGFSNEGMLTIALLFIIAGAIGKNPLLYSFIYRMIGNSSSYRKTLLRIMAPISGLSAFFNNTPIIVMIIPIIRKWCRQHNMPISKFLLPLSYASIFGGMITLIGTATNLVVHGLMLENGMRGLFMFQLAIVGIPGAIIGTIYVIFIGSKLLPKDRKTLEESFVEENKNYLTKAIINPSCEIVGQTVKDADLKGLFLIEIIRGKERITPVLPNEVIHAEDHLIFSGTITTIMELQMIRGLVIATNATFTFQHLHQKNLRLVEAMISSNSPLLHKTIKERDIRKSIMQRWLPSENISKNQMKRLGILN</sequence>
<dbReference type="GO" id="GO:0008324">
    <property type="term" value="F:monoatomic cation transmembrane transporter activity"/>
    <property type="evidence" value="ECO:0007669"/>
    <property type="project" value="InterPro"/>
</dbReference>
<dbReference type="PANTHER" id="PTHR43652:SF2">
    <property type="entry name" value="BASIC AMINO ACID ANTIPORTER YFCC-RELATED"/>
    <property type="match status" value="1"/>
</dbReference>
<dbReference type="InterPro" id="IPR036721">
    <property type="entry name" value="RCK_C_sf"/>
</dbReference>
<organism evidence="9 10">
    <name type="scientific">Oceanobacillus halophilus</name>
    <dbReference type="NCBI Taxonomy" id="930130"/>
    <lineage>
        <taxon>Bacteria</taxon>
        <taxon>Bacillati</taxon>
        <taxon>Bacillota</taxon>
        <taxon>Bacilli</taxon>
        <taxon>Bacillales</taxon>
        <taxon>Bacillaceae</taxon>
        <taxon>Oceanobacillus</taxon>
    </lineage>
</organism>
<protein>
    <submittedName>
        <fullName evidence="9">SLC13 family permease</fullName>
    </submittedName>
</protein>
<dbReference type="Pfam" id="PF03600">
    <property type="entry name" value="CitMHS"/>
    <property type="match status" value="1"/>
</dbReference>
<dbReference type="SUPFAM" id="SSF116726">
    <property type="entry name" value="TrkA C-terminal domain-like"/>
    <property type="match status" value="1"/>
</dbReference>
<comment type="caution">
    <text evidence="9">The sequence shown here is derived from an EMBL/GenBank/DDBJ whole genome shotgun (WGS) entry which is preliminary data.</text>
</comment>
<comment type="subcellular location">
    <subcellularLocation>
        <location evidence="1">Membrane</location>
        <topology evidence="1">Multi-pass membrane protein</topology>
    </subcellularLocation>
</comment>
<evidence type="ECO:0000259" key="8">
    <source>
        <dbReference type="PROSITE" id="PS51202"/>
    </source>
</evidence>
<evidence type="ECO:0000256" key="5">
    <source>
        <dbReference type="ARBA" id="ARBA00022989"/>
    </source>
</evidence>
<evidence type="ECO:0000256" key="4">
    <source>
        <dbReference type="ARBA" id="ARBA00022737"/>
    </source>
</evidence>
<evidence type="ECO:0000256" key="3">
    <source>
        <dbReference type="ARBA" id="ARBA00022692"/>
    </source>
</evidence>
<gene>
    <name evidence="9" type="ORF">D8M06_12095</name>
</gene>
<feature type="transmembrane region" description="Helical" evidence="7">
    <location>
        <begin position="186"/>
        <end position="208"/>
    </location>
</feature>
<keyword evidence="3 7" id="KW-0812">Transmembrane</keyword>
<reference evidence="9 10" key="1">
    <citation type="journal article" date="2016" name="Int. J. Syst. Evol. Microbiol.">
        <title>Oceanobacillus halophilus sp. nov., a novel moderately halophilic bacterium from a hypersaline lake.</title>
        <authorList>
            <person name="Amoozegar M.A."/>
            <person name="Bagheri M."/>
            <person name="Makhdoumi A."/>
            <person name="Nikou M.M."/>
            <person name="Fazeli S.A.S."/>
            <person name="Schumann P."/>
            <person name="Sproer C."/>
            <person name="Sanchez-Porro C."/>
            <person name="Ventosa A."/>
        </authorList>
    </citation>
    <scope>NUCLEOTIDE SEQUENCE [LARGE SCALE GENOMIC DNA]</scope>
    <source>
        <strain evidence="9 10">DSM 23996</strain>
    </source>
</reference>
<dbReference type="InterPro" id="IPR006037">
    <property type="entry name" value="RCK_C"/>
</dbReference>
<keyword evidence="6 7" id="KW-0472">Membrane</keyword>
<dbReference type="PROSITE" id="PS51202">
    <property type="entry name" value="RCK_C"/>
    <property type="match status" value="1"/>
</dbReference>
<evidence type="ECO:0000256" key="2">
    <source>
        <dbReference type="ARBA" id="ARBA00022448"/>
    </source>
</evidence>
<dbReference type="AlphaFoldDB" id="A0A495A3G8"/>
<dbReference type="InterPro" id="IPR051679">
    <property type="entry name" value="DASS-Related_Transporters"/>
</dbReference>
<dbReference type="GO" id="GO:0006813">
    <property type="term" value="P:potassium ion transport"/>
    <property type="evidence" value="ECO:0007669"/>
    <property type="project" value="InterPro"/>
</dbReference>
<dbReference type="InterPro" id="IPR004680">
    <property type="entry name" value="Cit_transptr-like_dom"/>
</dbReference>
<dbReference type="PANTHER" id="PTHR43652">
    <property type="entry name" value="BASIC AMINO ACID ANTIPORTER YFCC-RELATED"/>
    <property type="match status" value="1"/>
</dbReference>
<dbReference type="Pfam" id="PF02080">
    <property type="entry name" value="TrkA_C"/>
    <property type="match status" value="1"/>
</dbReference>
<feature type="transmembrane region" description="Helical" evidence="7">
    <location>
        <begin position="71"/>
        <end position="94"/>
    </location>
</feature>
<feature type="transmembrane region" description="Helical" evidence="7">
    <location>
        <begin position="155"/>
        <end position="174"/>
    </location>
</feature>
<evidence type="ECO:0000256" key="1">
    <source>
        <dbReference type="ARBA" id="ARBA00004141"/>
    </source>
</evidence>
<keyword evidence="5 7" id="KW-1133">Transmembrane helix</keyword>
<feature type="transmembrane region" description="Helical" evidence="7">
    <location>
        <begin position="41"/>
        <end position="59"/>
    </location>
</feature>
<feature type="transmembrane region" description="Helical" evidence="7">
    <location>
        <begin position="115"/>
        <end position="135"/>
    </location>
</feature>
<feature type="domain" description="RCK C-terminal" evidence="8">
    <location>
        <begin position="221"/>
        <end position="302"/>
    </location>
</feature>
<evidence type="ECO:0000256" key="6">
    <source>
        <dbReference type="ARBA" id="ARBA00023136"/>
    </source>
</evidence>
<feature type="transmembrane region" description="Helical" evidence="7">
    <location>
        <begin position="6"/>
        <end position="34"/>
    </location>
</feature>
<keyword evidence="2" id="KW-0813">Transport</keyword>
<dbReference type="EMBL" id="RBZP01000009">
    <property type="protein sequence ID" value="RKQ32669.1"/>
    <property type="molecule type" value="Genomic_DNA"/>
</dbReference>
<dbReference type="Gene3D" id="3.30.70.1450">
    <property type="entry name" value="Regulator of K+ conductance, C-terminal domain"/>
    <property type="match status" value="1"/>
</dbReference>